<reference evidence="4" key="1">
    <citation type="journal article" date="2019" name="Int. J. Syst. Evol. Microbiol.">
        <title>The Global Catalogue of Microorganisms (GCM) 10K type strain sequencing project: providing services to taxonomists for standard genome sequencing and annotation.</title>
        <authorList>
            <consortium name="The Broad Institute Genomics Platform"/>
            <consortium name="The Broad Institute Genome Sequencing Center for Infectious Disease"/>
            <person name="Wu L."/>
            <person name="Ma J."/>
        </authorList>
    </citation>
    <scope>NUCLEOTIDE SEQUENCE [LARGE SCALE GENOMIC DNA]</scope>
    <source>
        <strain evidence="4">CCUG 55608</strain>
    </source>
</reference>
<accession>A0ABW3QBR7</accession>
<feature type="transmembrane region" description="Helical" evidence="1">
    <location>
        <begin position="115"/>
        <end position="138"/>
    </location>
</feature>
<dbReference type="Proteomes" id="UP001597116">
    <property type="component" value="Unassembled WGS sequence"/>
</dbReference>
<evidence type="ECO:0000259" key="2">
    <source>
        <dbReference type="Pfam" id="PF07853"/>
    </source>
</evidence>
<feature type="transmembrane region" description="Helical" evidence="1">
    <location>
        <begin position="5"/>
        <end position="24"/>
    </location>
</feature>
<evidence type="ECO:0000313" key="3">
    <source>
        <dbReference type="EMBL" id="MFD1143126.1"/>
    </source>
</evidence>
<dbReference type="Pfam" id="PF07853">
    <property type="entry name" value="DUF1648"/>
    <property type="match status" value="1"/>
</dbReference>
<feature type="transmembrane region" description="Helical" evidence="1">
    <location>
        <begin position="84"/>
        <end position="103"/>
    </location>
</feature>
<dbReference type="InterPro" id="IPR012867">
    <property type="entry name" value="DUF1648"/>
</dbReference>
<comment type="caution">
    <text evidence="3">The sequence shown here is derived from an EMBL/GenBank/DDBJ whole genome shotgun (WGS) entry which is preliminary data.</text>
</comment>
<organism evidence="3 4">
    <name type="scientific">Larkinella insperata</name>
    <dbReference type="NCBI Taxonomy" id="332158"/>
    <lineage>
        <taxon>Bacteria</taxon>
        <taxon>Pseudomonadati</taxon>
        <taxon>Bacteroidota</taxon>
        <taxon>Cytophagia</taxon>
        <taxon>Cytophagales</taxon>
        <taxon>Spirosomataceae</taxon>
        <taxon>Larkinella</taxon>
    </lineage>
</organism>
<protein>
    <submittedName>
        <fullName evidence="3">DUF1648 domain-containing protein</fullName>
    </submittedName>
</protein>
<dbReference type="EMBL" id="JBHTLP010000011">
    <property type="protein sequence ID" value="MFD1143126.1"/>
    <property type="molecule type" value="Genomic_DNA"/>
</dbReference>
<sequence length="215" mass="24509">MKRRYIVISLLIVCLPLLAVGLLWEHLPLRLPLHFTNQGRPDRFGDRVQWLGMLASTTLFLAVIFRVMIHFLPHRLVLHPLRIGAVYMLSAVFIASLTLLLILKTLFVTPVFADLTPVLLTLYGSGLVYFSLPSFLPLTDETVSRRLSLGRLQALQKIYRLSRSVLVRVNAVIAVVMILARPDDRWTLLFLANLLALVMLLLWVSRLYRKAPETS</sequence>
<feature type="transmembrane region" description="Helical" evidence="1">
    <location>
        <begin position="158"/>
        <end position="180"/>
    </location>
</feature>
<keyword evidence="1" id="KW-0472">Membrane</keyword>
<evidence type="ECO:0000313" key="4">
    <source>
        <dbReference type="Proteomes" id="UP001597116"/>
    </source>
</evidence>
<proteinExistence type="predicted"/>
<evidence type="ECO:0000256" key="1">
    <source>
        <dbReference type="SAM" id="Phobius"/>
    </source>
</evidence>
<name>A0ABW3QBR7_9BACT</name>
<keyword evidence="1" id="KW-1133">Transmembrane helix</keyword>
<dbReference type="RefSeq" id="WP_265991000.1">
    <property type="nucleotide sequence ID" value="NZ_CP110973.1"/>
</dbReference>
<feature type="transmembrane region" description="Helical" evidence="1">
    <location>
        <begin position="50"/>
        <end position="72"/>
    </location>
</feature>
<keyword evidence="1" id="KW-0812">Transmembrane</keyword>
<gene>
    <name evidence="3" type="ORF">ACFQ4C_18510</name>
</gene>
<feature type="transmembrane region" description="Helical" evidence="1">
    <location>
        <begin position="186"/>
        <end position="204"/>
    </location>
</feature>
<feature type="domain" description="DUF1648" evidence="2">
    <location>
        <begin position="11"/>
        <end position="51"/>
    </location>
</feature>
<keyword evidence="4" id="KW-1185">Reference proteome</keyword>